<name>A0A438IT28_VITVI</name>
<dbReference type="PANTHER" id="PTHR32166">
    <property type="entry name" value="OSJNBA0013A04.12 PROTEIN"/>
    <property type="match status" value="1"/>
</dbReference>
<feature type="domain" description="HAT C-terminal dimerisation" evidence="3">
    <location>
        <begin position="240"/>
        <end position="308"/>
    </location>
</feature>
<evidence type="ECO:0000313" key="5">
    <source>
        <dbReference type="Proteomes" id="UP000288805"/>
    </source>
</evidence>
<organism evidence="4 5">
    <name type="scientific">Vitis vinifera</name>
    <name type="common">Grape</name>
    <dbReference type="NCBI Taxonomy" id="29760"/>
    <lineage>
        <taxon>Eukaryota</taxon>
        <taxon>Viridiplantae</taxon>
        <taxon>Streptophyta</taxon>
        <taxon>Embryophyta</taxon>
        <taxon>Tracheophyta</taxon>
        <taxon>Spermatophyta</taxon>
        <taxon>Magnoliopsida</taxon>
        <taxon>eudicotyledons</taxon>
        <taxon>Gunneridae</taxon>
        <taxon>Pentapetalae</taxon>
        <taxon>rosids</taxon>
        <taxon>Vitales</taxon>
        <taxon>Vitaceae</taxon>
        <taxon>Viteae</taxon>
        <taxon>Vitis</taxon>
    </lineage>
</organism>
<protein>
    <recommendedName>
        <fullName evidence="6">HAT C-terminal dimerisation domain-containing protein</fullName>
    </recommendedName>
</protein>
<gene>
    <name evidence="4" type="ORF">CK203_029129</name>
</gene>
<evidence type="ECO:0000256" key="1">
    <source>
        <dbReference type="SAM" id="MobiDB-lite"/>
    </source>
</evidence>
<sequence>MASEGGSVVPRRDPAWKYCSPIEDMHPDERDAYRSAVCASKASNWEREQHENIVGSKCKSGESSTGIPSTMRKSQKCHTRKIKVSSLQEYDYWCTTNRNGNRIEPPSPYEIKNKYLEMEYKEMEAYVNQQREKWKTYGCTIMSEGWTGSTKLSIINFMVYSKGTTVFLNTNEKYCGGDIVRPGATRHGVGSDPELLEAVHDVFAKLDPITESLGQFGNELVLFRDAKRGFGDRAAIASRSTMVPAEWWFMYGNQTPTLRKLAIKVLSQTASSSACERNWSTFALIHTKQRNRLAYPRLEQLMFCYYNMRLKLRNMEAENDRVAEKDYLDLLDISAREVHSESFSKDTDDSLHATLHSHQEIDSTSVGHSSRPSAAGTSTFGYDGSRGGTDDGGDNGGGDIDERRHSQYPISQFTCENDFTHCTQDKDHGFKRASPGIRAIGGLIKEENE</sequence>
<dbReference type="GO" id="GO:0046983">
    <property type="term" value="F:protein dimerization activity"/>
    <property type="evidence" value="ECO:0007669"/>
    <property type="project" value="InterPro"/>
</dbReference>
<feature type="compositionally biased region" description="Polar residues" evidence="1">
    <location>
        <begin position="362"/>
        <end position="380"/>
    </location>
</feature>
<comment type="caution">
    <text evidence="4">The sequence shown here is derived from an EMBL/GenBank/DDBJ whole genome shotgun (WGS) entry which is preliminary data.</text>
</comment>
<evidence type="ECO:0000259" key="2">
    <source>
        <dbReference type="Pfam" id="PF04937"/>
    </source>
</evidence>
<dbReference type="Pfam" id="PF04937">
    <property type="entry name" value="DUF659"/>
    <property type="match status" value="1"/>
</dbReference>
<dbReference type="Pfam" id="PF05699">
    <property type="entry name" value="Dimer_Tnp_hAT"/>
    <property type="match status" value="1"/>
</dbReference>
<dbReference type="PANTHER" id="PTHR32166:SF123">
    <property type="entry name" value="BED-TYPE DOMAIN-CONTAINING PROTEIN"/>
    <property type="match status" value="1"/>
</dbReference>
<dbReference type="EMBL" id="QGNW01000085">
    <property type="protein sequence ID" value="RVW99882.1"/>
    <property type="molecule type" value="Genomic_DNA"/>
</dbReference>
<reference evidence="4 5" key="1">
    <citation type="journal article" date="2018" name="PLoS Genet.">
        <title>Population sequencing reveals clonal diversity and ancestral inbreeding in the grapevine cultivar Chardonnay.</title>
        <authorList>
            <person name="Roach M.J."/>
            <person name="Johnson D.L."/>
            <person name="Bohlmann J."/>
            <person name="van Vuuren H.J."/>
            <person name="Jones S.J."/>
            <person name="Pretorius I.S."/>
            <person name="Schmidt S.A."/>
            <person name="Borneman A.R."/>
        </authorList>
    </citation>
    <scope>NUCLEOTIDE SEQUENCE [LARGE SCALE GENOMIC DNA]</scope>
    <source>
        <strain evidence="5">cv. Chardonnay</strain>
        <tissue evidence="4">Leaf</tissue>
    </source>
</reference>
<feature type="domain" description="DUF659" evidence="2">
    <location>
        <begin position="106"/>
        <end position="170"/>
    </location>
</feature>
<evidence type="ECO:0000259" key="3">
    <source>
        <dbReference type="Pfam" id="PF05699"/>
    </source>
</evidence>
<dbReference type="InterPro" id="IPR012337">
    <property type="entry name" value="RNaseH-like_sf"/>
</dbReference>
<dbReference type="AlphaFoldDB" id="A0A438IT28"/>
<dbReference type="InterPro" id="IPR008906">
    <property type="entry name" value="HATC_C_dom"/>
</dbReference>
<evidence type="ECO:0008006" key="6">
    <source>
        <dbReference type="Google" id="ProtNLM"/>
    </source>
</evidence>
<accession>A0A438IT28</accession>
<dbReference type="Proteomes" id="UP000288805">
    <property type="component" value="Unassembled WGS sequence"/>
</dbReference>
<proteinExistence type="predicted"/>
<feature type="region of interest" description="Disordered" evidence="1">
    <location>
        <begin position="358"/>
        <end position="403"/>
    </location>
</feature>
<dbReference type="InterPro" id="IPR007021">
    <property type="entry name" value="DUF659"/>
</dbReference>
<evidence type="ECO:0000313" key="4">
    <source>
        <dbReference type="EMBL" id="RVW99882.1"/>
    </source>
</evidence>
<dbReference type="SUPFAM" id="SSF53098">
    <property type="entry name" value="Ribonuclease H-like"/>
    <property type="match status" value="1"/>
</dbReference>